<keyword evidence="3" id="KW-1185">Reference proteome</keyword>
<accession>A0ABP0TYV8</accession>
<feature type="domain" description="CYRIA/CYRIB Rac1 binding" evidence="1">
    <location>
        <begin position="58"/>
        <end position="270"/>
    </location>
</feature>
<reference evidence="2" key="1">
    <citation type="submission" date="2024-02" db="EMBL/GenBank/DDBJ databases">
        <authorList>
            <consortium name="ELIXIR-Norway"/>
            <consortium name="Elixir Norway"/>
        </authorList>
    </citation>
    <scope>NUCLEOTIDE SEQUENCE</scope>
</reference>
<dbReference type="Pfam" id="PF07159">
    <property type="entry name" value="CYRIA-B_Rac1-bd"/>
    <property type="match status" value="1"/>
</dbReference>
<evidence type="ECO:0000259" key="1">
    <source>
        <dbReference type="Pfam" id="PF07159"/>
    </source>
</evidence>
<dbReference type="PANTHER" id="PTHR12195">
    <property type="entry name" value="CYTOPLASMIC FMR1-INTERACTING PROTEIN-RELATED"/>
    <property type="match status" value="1"/>
</dbReference>
<dbReference type="EMBL" id="OZ019909">
    <property type="protein sequence ID" value="CAK9208837.1"/>
    <property type="molecule type" value="Genomic_DNA"/>
</dbReference>
<dbReference type="PIRSF" id="PIRSF008153">
    <property type="entry name" value="FMR1_interacting"/>
    <property type="match status" value="1"/>
</dbReference>
<sequence length="351" mass="39827">MAIPVEQAIAALSTFSLEDEQPDVQGLAVTLVSGRSTTESAVDFEDVSAYQLSLVEDTNAVTQLDKLVREGKGMVAVLYTYRSCVKALPQLSETMKQNQADLYLETYQVLDIEIGRLREMQRWQSSAAFKLAVDMHNYTQSIKKLNGPTVTHMWGMLKLLDVLLQLDHLKNVKASIPNDFSWYKRTFTQVSATWPDTDVMREELDDLQIFLSTRWTILLNLQAEIFRVNGVEDILHVLIIFCLECLESDRVLLFSERHTLLRVLPVLVVLATSGEKEGESIFKKIKIPRLLSIFKRDPVIPAFPDLHLAPASILKELAPYFHRLSSQMRLIGLTLPHELTVKEAAEYPSKP</sequence>
<dbReference type="InterPro" id="IPR008081">
    <property type="entry name" value="Cytoplasmic_FMR1-int"/>
</dbReference>
<protein>
    <recommendedName>
        <fullName evidence="1">CYRIA/CYRIB Rac1 binding domain-containing protein</fullName>
    </recommendedName>
</protein>
<dbReference type="InterPro" id="IPR009828">
    <property type="entry name" value="CYRIA/CYRIB_Rac1-bd"/>
</dbReference>
<gene>
    <name evidence="2" type="ORF">CSSPTR1EN2_LOCUS9383</name>
</gene>
<organism evidence="2 3">
    <name type="scientific">Sphagnum troendelagicum</name>
    <dbReference type="NCBI Taxonomy" id="128251"/>
    <lineage>
        <taxon>Eukaryota</taxon>
        <taxon>Viridiplantae</taxon>
        <taxon>Streptophyta</taxon>
        <taxon>Embryophyta</taxon>
        <taxon>Bryophyta</taxon>
        <taxon>Sphagnophytina</taxon>
        <taxon>Sphagnopsida</taxon>
        <taxon>Sphagnales</taxon>
        <taxon>Sphagnaceae</taxon>
        <taxon>Sphagnum</taxon>
    </lineage>
</organism>
<evidence type="ECO:0000313" key="3">
    <source>
        <dbReference type="Proteomes" id="UP001497512"/>
    </source>
</evidence>
<name>A0ABP0TYV8_9BRYO</name>
<evidence type="ECO:0000313" key="2">
    <source>
        <dbReference type="EMBL" id="CAK9208837.1"/>
    </source>
</evidence>
<proteinExistence type="predicted"/>
<dbReference type="Proteomes" id="UP001497512">
    <property type="component" value="Chromosome 17"/>
</dbReference>